<comment type="subcellular location">
    <subcellularLocation>
        <location evidence="1">Membrane</location>
        <topology evidence="1">Single-pass type I membrane protein</topology>
    </subcellularLocation>
</comment>
<keyword evidence="6 9" id="KW-0472">Membrane</keyword>
<dbReference type="EMBL" id="OE839109">
    <property type="protein sequence ID" value="CAD7585574.1"/>
    <property type="molecule type" value="Genomic_DNA"/>
</dbReference>
<accession>A0A7R9JMJ7</accession>
<feature type="compositionally biased region" description="Low complexity" evidence="8">
    <location>
        <begin position="49"/>
        <end position="65"/>
    </location>
</feature>
<comment type="similarity">
    <text evidence="2">Belongs to the CD164 family.</text>
</comment>
<proteinExistence type="inferred from homology"/>
<evidence type="ECO:0000256" key="2">
    <source>
        <dbReference type="ARBA" id="ARBA00005341"/>
    </source>
</evidence>
<evidence type="ECO:0000256" key="5">
    <source>
        <dbReference type="ARBA" id="ARBA00022989"/>
    </source>
</evidence>
<evidence type="ECO:0000256" key="7">
    <source>
        <dbReference type="ARBA" id="ARBA00023180"/>
    </source>
</evidence>
<dbReference type="PRINTS" id="PR01217">
    <property type="entry name" value="PRICHEXTENSN"/>
</dbReference>
<organism evidence="10">
    <name type="scientific">Timema genevievae</name>
    <name type="common">Walking stick</name>
    <dbReference type="NCBI Taxonomy" id="629358"/>
    <lineage>
        <taxon>Eukaryota</taxon>
        <taxon>Metazoa</taxon>
        <taxon>Ecdysozoa</taxon>
        <taxon>Arthropoda</taxon>
        <taxon>Hexapoda</taxon>
        <taxon>Insecta</taxon>
        <taxon>Pterygota</taxon>
        <taxon>Neoptera</taxon>
        <taxon>Polyneoptera</taxon>
        <taxon>Phasmatodea</taxon>
        <taxon>Timematodea</taxon>
        <taxon>Timematoidea</taxon>
        <taxon>Timematidae</taxon>
        <taxon>Timema</taxon>
    </lineage>
</organism>
<evidence type="ECO:0000256" key="1">
    <source>
        <dbReference type="ARBA" id="ARBA00004479"/>
    </source>
</evidence>
<feature type="compositionally biased region" description="Pro residues" evidence="8">
    <location>
        <begin position="66"/>
        <end position="77"/>
    </location>
</feature>
<evidence type="ECO:0000256" key="8">
    <source>
        <dbReference type="SAM" id="MobiDB-lite"/>
    </source>
</evidence>
<dbReference type="GO" id="GO:0031410">
    <property type="term" value="C:cytoplasmic vesicle"/>
    <property type="evidence" value="ECO:0007669"/>
    <property type="project" value="TreeGrafter"/>
</dbReference>
<keyword evidence="3 9" id="KW-0812">Transmembrane</keyword>
<dbReference type="PANTHER" id="PTHR11337">
    <property type="entry name" value="MUCIN/PORIMIN"/>
    <property type="match status" value="1"/>
</dbReference>
<dbReference type="AlphaFoldDB" id="A0A7R9JMJ7"/>
<dbReference type="InterPro" id="IPR007947">
    <property type="entry name" value="CD164_MGC24"/>
</dbReference>
<feature type="compositionally biased region" description="Low complexity" evidence="8">
    <location>
        <begin position="78"/>
        <end position="92"/>
    </location>
</feature>
<evidence type="ECO:0000256" key="3">
    <source>
        <dbReference type="ARBA" id="ARBA00022692"/>
    </source>
</evidence>
<evidence type="ECO:0000256" key="6">
    <source>
        <dbReference type="ARBA" id="ARBA00023136"/>
    </source>
</evidence>
<dbReference type="PANTHER" id="PTHR11337:SF8">
    <property type="entry name" value="VISGUN, ISOFORM E"/>
    <property type="match status" value="1"/>
</dbReference>
<keyword evidence="5 9" id="KW-1133">Transmembrane helix</keyword>
<dbReference type="Pfam" id="PF05283">
    <property type="entry name" value="MGC-24"/>
    <property type="match status" value="1"/>
</dbReference>
<evidence type="ECO:0000313" key="10">
    <source>
        <dbReference type="EMBL" id="CAD7585574.1"/>
    </source>
</evidence>
<gene>
    <name evidence="10" type="ORF">TGEB3V08_LOCUS75</name>
</gene>
<keyword evidence="4" id="KW-0732">Signal</keyword>
<evidence type="ECO:0000256" key="9">
    <source>
        <dbReference type="SAM" id="Phobius"/>
    </source>
</evidence>
<protein>
    <submittedName>
        <fullName evidence="10">Uncharacterized protein</fullName>
    </submittedName>
</protein>
<reference evidence="10" key="1">
    <citation type="submission" date="2020-11" db="EMBL/GenBank/DDBJ databases">
        <authorList>
            <person name="Tran Van P."/>
        </authorList>
    </citation>
    <scope>NUCLEOTIDE SEQUENCE</scope>
</reference>
<feature type="compositionally biased region" description="Low complexity" evidence="8">
    <location>
        <begin position="100"/>
        <end position="112"/>
    </location>
</feature>
<keyword evidence="7" id="KW-0325">Glycoprotein</keyword>
<name>A0A7R9JMJ7_TIMGE</name>
<feature type="transmembrane region" description="Helical" evidence="9">
    <location>
        <begin position="155"/>
        <end position="176"/>
    </location>
</feature>
<dbReference type="GO" id="GO:0016020">
    <property type="term" value="C:membrane"/>
    <property type="evidence" value="ECO:0007669"/>
    <property type="project" value="UniProtKB-SubCell"/>
</dbReference>
<sequence length="187" mass="19621">MLTGLSPSTLPIPARDSVKKLLGSENDAKVLTTNATVVNGVLKETTMVPTIPTQQPQEKTTTTPTPTIPTPTTPTPTTPTTTTPTPTTTTPTPTTPTPTPTTTIPTTTTPTLPTTPTPAGPTNSTVVPHTTPNPTIAPVTSTPPPKNRNFDGPSFVGGIILCMGIIAIAFVAWKFYKARTERNYHTL</sequence>
<feature type="region of interest" description="Disordered" evidence="8">
    <location>
        <begin position="48"/>
        <end position="125"/>
    </location>
</feature>
<evidence type="ECO:0000256" key="4">
    <source>
        <dbReference type="ARBA" id="ARBA00022729"/>
    </source>
</evidence>